<accession>A0A382S6K2</accession>
<dbReference type="AlphaFoldDB" id="A0A382S6K2"/>
<proteinExistence type="predicted"/>
<protein>
    <submittedName>
        <fullName evidence="1">Uncharacterized protein</fullName>
    </submittedName>
</protein>
<name>A0A382S6K2_9ZZZZ</name>
<gene>
    <name evidence="1" type="ORF">METZ01_LOCUS358388</name>
</gene>
<feature type="non-terminal residue" evidence="1">
    <location>
        <position position="1"/>
    </location>
</feature>
<dbReference type="EMBL" id="UINC01126814">
    <property type="protein sequence ID" value="SVD05534.1"/>
    <property type="molecule type" value="Genomic_DNA"/>
</dbReference>
<sequence length="29" mass="3174">AAWAFDHITQSYLVRYIDTISMGIGACLG</sequence>
<reference evidence="1" key="1">
    <citation type="submission" date="2018-05" db="EMBL/GenBank/DDBJ databases">
        <authorList>
            <person name="Lanie J.A."/>
            <person name="Ng W.-L."/>
            <person name="Kazmierczak K.M."/>
            <person name="Andrzejewski T.M."/>
            <person name="Davidsen T.M."/>
            <person name="Wayne K.J."/>
            <person name="Tettelin H."/>
            <person name="Glass J.I."/>
            <person name="Rusch D."/>
            <person name="Podicherti R."/>
            <person name="Tsui H.-C.T."/>
            <person name="Winkler M.E."/>
        </authorList>
    </citation>
    <scope>NUCLEOTIDE SEQUENCE</scope>
</reference>
<organism evidence="1">
    <name type="scientific">marine metagenome</name>
    <dbReference type="NCBI Taxonomy" id="408172"/>
    <lineage>
        <taxon>unclassified sequences</taxon>
        <taxon>metagenomes</taxon>
        <taxon>ecological metagenomes</taxon>
    </lineage>
</organism>
<evidence type="ECO:0000313" key="1">
    <source>
        <dbReference type="EMBL" id="SVD05534.1"/>
    </source>
</evidence>